<dbReference type="EMBL" id="KQ243699">
    <property type="protein sequence ID" value="KNC75320.1"/>
    <property type="molecule type" value="Genomic_DNA"/>
</dbReference>
<dbReference type="InterPro" id="IPR036249">
    <property type="entry name" value="Thioredoxin-like_sf"/>
</dbReference>
<evidence type="ECO:0000256" key="1">
    <source>
        <dbReference type="RuleBase" id="RU363082"/>
    </source>
</evidence>
<evidence type="ECO:0000313" key="3">
    <source>
        <dbReference type="Proteomes" id="UP000054560"/>
    </source>
</evidence>
<name>A0A0L0FEZ3_9EUKA</name>
<dbReference type="InterPro" id="IPR052565">
    <property type="entry name" value="Glutaredoxin-like_YDR286C"/>
</dbReference>
<dbReference type="Proteomes" id="UP000054560">
    <property type="component" value="Unassembled WGS sequence"/>
</dbReference>
<dbReference type="eggNOG" id="ENOG502SD0T">
    <property type="taxonomic scope" value="Eukaryota"/>
</dbReference>
<comment type="similarity">
    <text evidence="1">Belongs to the glutaredoxin family.</text>
</comment>
<keyword evidence="1" id="KW-0249">Electron transport</keyword>
<accession>A0A0L0FEZ3</accession>
<dbReference type="SUPFAM" id="SSF52833">
    <property type="entry name" value="Thioredoxin-like"/>
    <property type="match status" value="1"/>
</dbReference>
<protein>
    <recommendedName>
        <fullName evidence="1">Glutaredoxin-like protein</fullName>
    </recommendedName>
</protein>
<organism evidence="2 3">
    <name type="scientific">Sphaeroforma arctica JP610</name>
    <dbReference type="NCBI Taxonomy" id="667725"/>
    <lineage>
        <taxon>Eukaryota</taxon>
        <taxon>Ichthyosporea</taxon>
        <taxon>Ichthyophonida</taxon>
        <taxon>Sphaeroforma</taxon>
    </lineage>
</organism>
<proteinExistence type="inferred from homology"/>
<dbReference type="InterPro" id="IPR008554">
    <property type="entry name" value="Glutaredoxin-like"/>
</dbReference>
<dbReference type="PANTHER" id="PTHR33558:SF1">
    <property type="entry name" value="GLUTAREDOXIN-LIKE PROTEIN C5ORF63 HOMOLOG"/>
    <property type="match status" value="1"/>
</dbReference>
<dbReference type="GeneID" id="25912657"/>
<reference evidence="2 3" key="1">
    <citation type="submission" date="2011-02" db="EMBL/GenBank/DDBJ databases">
        <title>The Genome Sequence of Sphaeroforma arctica JP610.</title>
        <authorList>
            <consortium name="The Broad Institute Genome Sequencing Platform"/>
            <person name="Russ C."/>
            <person name="Cuomo C."/>
            <person name="Young S.K."/>
            <person name="Zeng Q."/>
            <person name="Gargeya S."/>
            <person name="Alvarado L."/>
            <person name="Berlin A."/>
            <person name="Chapman S.B."/>
            <person name="Chen Z."/>
            <person name="Freedman E."/>
            <person name="Gellesch M."/>
            <person name="Goldberg J."/>
            <person name="Griggs A."/>
            <person name="Gujja S."/>
            <person name="Heilman E."/>
            <person name="Heiman D."/>
            <person name="Howarth C."/>
            <person name="Mehta T."/>
            <person name="Neiman D."/>
            <person name="Pearson M."/>
            <person name="Roberts A."/>
            <person name="Saif S."/>
            <person name="Shea T."/>
            <person name="Shenoy N."/>
            <person name="Sisk P."/>
            <person name="Stolte C."/>
            <person name="Sykes S."/>
            <person name="White J."/>
            <person name="Yandava C."/>
            <person name="Burger G."/>
            <person name="Gray M.W."/>
            <person name="Holland P.W.H."/>
            <person name="King N."/>
            <person name="Lang F.B.F."/>
            <person name="Roger A.J."/>
            <person name="Ruiz-Trillo I."/>
            <person name="Haas B."/>
            <person name="Nusbaum C."/>
            <person name="Birren B."/>
        </authorList>
    </citation>
    <scope>NUCLEOTIDE SEQUENCE [LARGE SCALE GENOMIC DNA]</scope>
    <source>
        <strain evidence="2 3">JP610</strain>
    </source>
</reference>
<dbReference type="RefSeq" id="XP_014149222.1">
    <property type="nucleotide sequence ID" value="XM_014293747.1"/>
</dbReference>
<dbReference type="OrthoDB" id="429967at2759"/>
<dbReference type="AlphaFoldDB" id="A0A0L0FEZ3"/>
<sequence>MRAALRLYQAQKVLLPRLSFYGKSGECMLCDQAKQVLLEVEDEAPHSVEWIDITDPREKEAFDEYKWDIPVLHLNGKEIMRHRFDAKKLVKLLHESQTTVGKG</sequence>
<dbReference type="Gene3D" id="3.40.30.10">
    <property type="entry name" value="Glutaredoxin"/>
    <property type="match status" value="1"/>
</dbReference>
<evidence type="ECO:0000313" key="2">
    <source>
        <dbReference type="EMBL" id="KNC75320.1"/>
    </source>
</evidence>
<keyword evidence="1" id="KW-0813">Transport</keyword>
<gene>
    <name evidence="2" type="ORF">SARC_12153</name>
</gene>
<dbReference type="Pfam" id="PF05768">
    <property type="entry name" value="Glrx-like"/>
    <property type="match status" value="1"/>
</dbReference>
<dbReference type="PANTHER" id="PTHR33558">
    <property type="entry name" value="GLUTAREDOXIN-LIKE PROTEIN C5ORF63 HOMOLOG"/>
    <property type="match status" value="1"/>
</dbReference>
<keyword evidence="3" id="KW-1185">Reference proteome</keyword>
<dbReference type="STRING" id="667725.A0A0L0FEZ3"/>